<keyword evidence="2" id="KW-1185">Reference proteome</keyword>
<organism evidence="1 2">
    <name type="scientific">Araneus ventricosus</name>
    <name type="common">Orbweaver spider</name>
    <name type="synonym">Epeira ventricosa</name>
    <dbReference type="NCBI Taxonomy" id="182803"/>
    <lineage>
        <taxon>Eukaryota</taxon>
        <taxon>Metazoa</taxon>
        <taxon>Ecdysozoa</taxon>
        <taxon>Arthropoda</taxon>
        <taxon>Chelicerata</taxon>
        <taxon>Arachnida</taxon>
        <taxon>Araneae</taxon>
        <taxon>Araneomorphae</taxon>
        <taxon>Entelegynae</taxon>
        <taxon>Araneoidea</taxon>
        <taxon>Araneidae</taxon>
        <taxon>Araneus</taxon>
    </lineage>
</organism>
<dbReference type="Proteomes" id="UP000499080">
    <property type="component" value="Unassembled WGS sequence"/>
</dbReference>
<name>A0A4Y2BJ42_ARAVE</name>
<sequence>MNAEMRKEQVRVNPCSHSVWLGKTSRFVLVDCGRWNSDDAWHFKTLGSVRVNGCTDSIWLPPLPLTCELLTANRFTYKSTSHFVSSCSDDGK</sequence>
<evidence type="ECO:0000313" key="2">
    <source>
        <dbReference type="Proteomes" id="UP000499080"/>
    </source>
</evidence>
<proteinExistence type="predicted"/>
<accession>A0A4Y2BJ42</accession>
<gene>
    <name evidence="1" type="ORF">AVEN_73227_1</name>
</gene>
<dbReference type="AlphaFoldDB" id="A0A4Y2BJ42"/>
<evidence type="ECO:0000313" key="1">
    <source>
        <dbReference type="EMBL" id="GBL91963.1"/>
    </source>
</evidence>
<reference evidence="1 2" key="1">
    <citation type="journal article" date="2019" name="Sci. Rep.">
        <title>Orb-weaving spider Araneus ventricosus genome elucidates the spidroin gene catalogue.</title>
        <authorList>
            <person name="Kono N."/>
            <person name="Nakamura H."/>
            <person name="Ohtoshi R."/>
            <person name="Moran D.A.P."/>
            <person name="Shinohara A."/>
            <person name="Yoshida Y."/>
            <person name="Fujiwara M."/>
            <person name="Mori M."/>
            <person name="Tomita M."/>
            <person name="Arakawa K."/>
        </authorList>
    </citation>
    <scope>NUCLEOTIDE SEQUENCE [LARGE SCALE GENOMIC DNA]</scope>
</reference>
<protein>
    <submittedName>
        <fullName evidence="1">Uncharacterized protein</fullName>
    </submittedName>
</protein>
<dbReference type="EMBL" id="BGPR01159906">
    <property type="protein sequence ID" value="GBL91963.1"/>
    <property type="molecule type" value="Genomic_DNA"/>
</dbReference>
<comment type="caution">
    <text evidence="1">The sequence shown here is derived from an EMBL/GenBank/DDBJ whole genome shotgun (WGS) entry which is preliminary data.</text>
</comment>